<evidence type="ECO:0000259" key="1">
    <source>
        <dbReference type="PROSITE" id="PS50181"/>
    </source>
</evidence>
<dbReference type="SUPFAM" id="SSF69322">
    <property type="entry name" value="Tricorn protease domain 2"/>
    <property type="match status" value="1"/>
</dbReference>
<dbReference type="SMART" id="SM00256">
    <property type="entry name" value="FBOX"/>
    <property type="match status" value="1"/>
</dbReference>
<reference evidence="2" key="1">
    <citation type="submission" date="2022-01" db="UniProtKB">
        <authorList>
            <consortium name="EnsemblMetazoa"/>
        </authorList>
    </citation>
    <scope>IDENTIFICATION</scope>
</reference>
<dbReference type="OrthoDB" id="6574427at2759"/>
<name>A0A8I6S5P8_CIMLE</name>
<proteinExistence type="predicted"/>
<protein>
    <recommendedName>
        <fullName evidence="1">F-box domain-containing protein</fullName>
    </recommendedName>
</protein>
<dbReference type="Pfam" id="PF12937">
    <property type="entry name" value="F-box-like"/>
    <property type="match status" value="1"/>
</dbReference>
<accession>A0A8I6S5P8</accession>
<dbReference type="AlphaFoldDB" id="A0A8I6S5P8"/>
<dbReference type="Proteomes" id="UP000494040">
    <property type="component" value="Unassembled WGS sequence"/>
</dbReference>
<evidence type="ECO:0000313" key="3">
    <source>
        <dbReference type="Proteomes" id="UP000494040"/>
    </source>
</evidence>
<organism evidence="2 3">
    <name type="scientific">Cimex lectularius</name>
    <name type="common">Bed bug</name>
    <name type="synonym">Acanthia lectularia</name>
    <dbReference type="NCBI Taxonomy" id="79782"/>
    <lineage>
        <taxon>Eukaryota</taxon>
        <taxon>Metazoa</taxon>
        <taxon>Ecdysozoa</taxon>
        <taxon>Arthropoda</taxon>
        <taxon>Hexapoda</taxon>
        <taxon>Insecta</taxon>
        <taxon>Pterygota</taxon>
        <taxon>Neoptera</taxon>
        <taxon>Paraneoptera</taxon>
        <taxon>Hemiptera</taxon>
        <taxon>Heteroptera</taxon>
        <taxon>Panheteroptera</taxon>
        <taxon>Cimicomorpha</taxon>
        <taxon>Cimicidae</taxon>
        <taxon>Cimex</taxon>
    </lineage>
</organism>
<dbReference type="InterPro" id="IPR036047">
    <property type="entry name" value="F-box-like_dom_sf"/>
</dbReference>
<keyword evidence="3" id="KW-1185">Reference proteome</keyword>
<feature type="domain" description="F-box" evidence="1">
    <location>
        <begin position="1"/>
        <end position="45"/>
    </location>
</feature>
<dbReference type="PROSITE" id="PS50181">
    <property type="entry name" value="FBOX"/>
    <property type="match status" value="1"/>
</dbReference>
<dbReference type="Gene3D" id="1.20.1280.50">
    <property type="match status" value="1"/>
</dbReference>
<sequence>MEILLPEEIVVKIGLYLDAKDVLSSCLVSKFWRNALNNNKIWFNLCRKEFWLEKMENPILDVRSCRFYPAFSHPVNDCDQLSDICPWRVRFMQEMRISRNWKNGKFREQPMREAEAQELERISKVDMLCGEDFIIAPYQMNNTHKFRIWEFKNDIFETVPIVCSHRFENVDFFNLTDCGFIYVQSNLLVYYVKKENCIFTRQLRVLITEEPTASKNIPDDEDITNWYDKNVKQTHGFYSFCNSSRYFVAPISYISGAKFHIWDIQEGTKRTEFLNPGMNFFDISMRLTLRNSTLLIDFAFQGAGPVNFYPIFHYDLNTKTFTKINMSIPCPVRYPLITEEHIISMDHNAHSVAFWDNKTGAVVSTINYDENFSTNDDDLMLISPSYITVFSSSKGKIRLFSTKSINFDGEIMVNDYLDSIQFIKPDMILVQIDSMYKRDQIFTELWDIKTRQKVQTCYPTCCLINKSRTKMIDIKQHRILHFWET</sequence>
<dbReference type="RefSeq" id="XP_014259186.1">
    <property type="nucleotide sequence ID" value="XM_014403700.2"/>
</dbReference>
<dbReference type="SUPFAM" id="SSF81383">
    <property type="entry name" value="F-box domain"/>
    <property type="match status" value="1"/>
</dbReference>
<dbReference type="GeneID" id="106672345"/>
<evidence type="ECO:0000313" key="2">
    <source>
        <dbReference type="EnsemblMetazoa" id="XP_014259186.1"/>
    </source>
</evidence>
<dbReference type="EnsemblMetazoa" id="XM_014403700.2">
    <property type="protein sequence ID" value="XP_014259186.1"/>
    <property type="gene ID" value="LOC106672345"/>
</dbReference>
<dbReference type="InterPro" id="IPR001810">
    <property type="entry name" value="F-box_dom"/>
</dbReference>
<dbReference type="KEGG" id="clec:106672345"/>